<evidence type="ECO:0000313" key="3">
    <source>
        <dbReference type="Proteomes" id="UP001497453"/>
    </source>
</evidence>
<sequence>MIQIVFNCTGYPATYNLQAKHTSNQSHATLAFCCCPRPAPSKCILRKLPTPTACHTPSLATVALVCILDNCHFHLQDATSSLLDDFIRSFSPFRDIFLVFFKMVPLSFFGTVLLSGINVFCL</sequence>
<proteinExistence type="predicted"/>
<keyword evidence="1" id="KW-1133">Transmembrane helix</keyword>
<reference evidence="3" key="1">
    <citation type="submission" date="2024-04" db="EMBL/GenBank/DDBJ databases">
        <authorList>
            <person name="Shaw F."/>
            <person name="Minotto A."/>
        </authorList>
    </citation>
    <scope>NUCLEOTIDE SEQUENCE [LARGE SCALE GENOMIC DNA]</scope>
</reference>
<dbReference type="EMBL" id="OZ037949">
    <property type="protein sequence ID" value="CAL1711432.1"/>
    <property type="molecule type" value="Genomic_DNA"/>
</dbReference>
<protein>
    <submittedName>
        <fullName evidence="2">Uncharacterized protein</fullName>
    </submittedName>
</protein>
<evidence type="ECO:0000256" key="1">
    <source>
        <dbReference type="SAM" id="Phobius"/>
    </source>
</evidence>
<organism evidence="2 3">
    <name type="scientific">Somion occarium</name>
    <dbReference type="NCBI Taxonomy" id="3059160"/>
    <lineage>
        <taxon>Eukaryota</taxon>
        <taxon>Fungi</taxon>
        <taxon>Dikarya</taxon>
        <taxon>Basidiomycota</taxon>
        <taxon>Agaricomycotina</taxon>
        <taxon>Agaricomycetes</taxon>
        <taxon>Polyporales</taxon>
        <taxon>Cerrenaceae</taxon>
        <taxon>Somion</taxon>
    </lineage>
</organism>
<name>A0ABP1DX27_9APHY</name>
<accession>A0ABP1DX27</accession>
<evidence type="ECO:0000313" key="2">
    <source>
        <dbReference type="EMBL" id="CAL1711432.1"/>
    </source>
</evidence>
<keyword evidence="1" id="KW-0812">Transmembrane</keyword>
<keyword evidence="1" id="KW-0472">Membrane</keyword>
<keyword evidence="3" id="KW-1185">Reference proteome</keyword>
<dbReference type="Proteomes" id="UP001497453">
    <property type="component" value="Chromosome 6"/>
</dbReference>
<gene>
    <name evidence="2" type="ORF">GFSPODELE1_LOCUS8340</name>
</gene>
<feature type="transmembrane region" description="Helical" evidence="1">
    <location>
        <begin position="96"/>
        <end position="120"/>
    </location>
</feature>